<dbReference type="SMART" id="SM00119">
    <property type="entry name" value="HECTc"/>
    <property type="match status" value="1"/>
</dbReference>
<keyword evidence="3" id="KW-0812">Transmembrane</keyword>
<feature type="compositionally biased region" description="Polar residues" evidence="2">
    <location>
        <begin position="156"/>
        <end position="172"/>
    </location>
</feature>
<gene>
    <name evidence="5" type="ORF">MELIAE_LOCUS7782</name>
</gene>
<dbReference type="GO" id="GO:0004842">
    <property type="term" value="F:ubiquitin-protein transferase activity"/>
    <property type="evidence" value="ECO:0007669"/>
    <property type="project" value="InterPro"/>
</dbReference>
<dbReference type="AlphaFoldDB" id="A0A9P0FHR0"/>
<dbReference type="Gene3D" id="3.90.1750.10">
    <property type="entry name" value="Hect, E3 ligase catalytic domains"/>
    <property type="match status" value="1"/>
</dbReference>
<keyword evidence="3" id="KW-0472">Membrane</keyword>
<keyword evidence="1" id="KW-0833">Ubl conjugation pathway</keyword>
<accession>A0A9P0FHR0</accession>
<evidence type="ECO:0000259" key="4">
    <source>
        <dbReference type="SMART" id="SM00119"/>
    </source>
</evidence>
<proteinExistence type="predicted"/>
<feature type="region of interest" description="Disordered" evidence="2">
    <location>
        <begin position="22"/>
        <end position="46"/>
    </location>
</feature>
<evidence type="ECO:0000313" key="6">
    <source>
        <dbReference type="Proteomes" id="UP001154078"/>
    </source>
</evidence>
<dbReference type="SUPFAM" id="SSF56204">
    <property type="entry name" value="Hect, E3 ligase catalytic domain"/>
    <property type="match status" value="1"/>
</dbReference>
<organism evidence="5 6">
    <name type="scientific">Brassicogethes aeneus</name>
    <name type="common">Rape pollen beetle</name>
    <name type="synonym">Meligethes aeneus</name>
    <dbReference type="NCBI Taxonomy" id="1431903"/>
    <lineage>
        <taxon>Eukaryota</taxon>
        <taxon>Metazoa</taxon>
        <taxon>Ecdysozoa</taxon>
        <taxon>Arthropoda</taxon>
        <taxon>Hexapoda</taxon>
        <taxon>Insecta</taxon>
        <taxon>Pterygota</taxon>
        <taxon>Neoptera</taxon>
        <taxon>Endopterygota</taxon>
        <taxon>Coleoptera</taxon>
        <taxon>Polyphaga</taxon>
        <taxon>Cucujiformia</taxon>
        <taxon>Nitidulidae</taxon>
        <taxon>Meligethinae</taxon>
        <taxon>Brassicogethes</taxon>
    </lineage>
</organism>
<dbReference type="InterPro" id="IPR000569">
    <property type="entry name" value="HECT_dom"/>
</dbReference>
<evidence type="ECO:0000256" key="3">
    <source>
        <dbReference type="SAM" id="Phobius"/>
    </source>
</evidence>
<dbReference type="GO" id="GO:0009966">
    <property type="term" value="P:regulation of signal transduction"/>
    <property type="evidence" value="ECO:0007669"/>
    <property type="project" value="UniProtKB-ARBA"/>
</dbReference>
<dbReference type="Proteomes" id="UP001154078">
    <property type="component" value="Chromosome 5"/>
</dbReference>
<dbReference type="Pfam" id="PF00632">
    <property type="entry name" value="HECT"/>
    <property type="match status" value="1"/>
</dbReference>
<feature type="region of interest" description="Disordered" evidence="2">
    <location>
        <begin position="153"/>
        <end position="172"/>
    </location>
</feature>
<feature type="domain" description="HECT" evidence="4">
    <location>
        <begin position="235"/>
        <end position="540"/>
    </location>
</feature>
<feature type="transmembrane region" description="Helical" evidence="3">
    <location>
        <begin position="630"/>
        <end position="652"/>
    </location>
</feature>
<reference evidence="5" key="1">
    <citation type="submission" date="2021-12" db="EMBL/GenBank/DDBJ databases">
        <authorList>
            <person name="King R."/>
        </authorList>
    </citation>
    <scope>NUCLEOTIDE SEQUENCE</scope>
</reference>
<evidence type="ECO:0000256" key="1">
    <source>
        <dbReference type="ARBA" id="ARBA00022786"/>
    </source>
</evidence>
<dbReference type="OrthoDB" id="8195120at2759"/>
<keyword evidence="6" id="KW-1185">Reference proteome</keyword>
<protein>
    <recommendedName>
        <fullName evidence="4">HECT domain-containing protein</fullName>
    </recommendedName>
</protein>
<keyword evidence="3" id="KW-1133">Transmembrane helix</keyword>
<feature type="compositionally biased region" description="Low complexity" evidence="2">
    <location>
        <begin position="29"/>
        <end position="42"/>
    </location>
</feature>
<dbReference type="EMBL" id="OV121136">
    <property type="protein sequence ID" value="CAH0556962.1"/>
    <property type="molecule type" value="Genomic_DNA"/>
</dbReference>
<sequence>MENASFVPDIIPADLEKSWHIPRPTLAHSSKSSKGSTSSNNSTHKDVYLVTNPNRLNTLKGIDKFYATENGLIISGVQFNVNWSVEEINRCLKGLFPVHLEEADFEIMVPIGGRLTKPNLPQGKALDGMHMKAIFIQKAVYIRKIASENHIEPQLEISNPTGASPANSENDYTENTLEEDLALAIRNSLVDLNEEVETLEGILQNLHRKIDNTKISHFNVYRNDIFKCCIKAMNRKSFNIFNKISVKFSDVEGVSEGAVDVGGPTREMLRLSMNYIKNCSLFFGENKKYLRLDLELLENRHYFEAGRLICLSLLHGGPALHFFSENLFLILTTGISDTAPNLNDIEYHLKEKIAKLYEIDDISLLQEYITEEPLFAIAGCHFVKSIEDREKLVQDIVQFYGFHRLRPALEQFQEGLSTGNILTLFKSYPNIFKEFLCGDQGPITANTFEQMYEIDFSEVGSSKRQIENRIITFWRDYVLDAEEGDNEISTQEILVFCTGADEIPPLGFDLKPTIKFLHDQSIYPTANTSGSLLLTAANLAQIQTQNQHGQGAAAACEEATEIASTRDQNIRYYLESAGAVDALALHAARLAGGKKPEPDTASMCSSTHFTVDMSRQQKQPRRSFCKKHRITLLVLSMSALFTIGIVAAIFMLEMRAKNQRY</sequence>
<evidence type="ECO:0000313" key="5">
    <source>
        <dbReference type="EMBL" id="CAH0556962.1"/>
    </source>
</evidence>
<evidence type="ECO:0000256" key="2">
    <source>
        <dbReference type="SAM" id="MobiDB-lite"/>
    </source>
</evidence>
<dbReference type="InterPro" id="IPR035983">
    <property type="entry name" value="Hect_E3_ubiquitin_ligase"/>
</dbReference>
<name>A0A9P0FHR0_BRAAE</name>